<keyword evidence="4" id="KW-0004">4Fe-4S</keyword>
<feature type="domain" description="4Fe-4S ferredoxin-type" evidence="11">
    <location>
        <begin position="151"/>
        <end position="181"/>
    </location>
</feature>
<dbReference type="Proteomes" id="UP001179363">
    <property type="component" value="Unassembled WGS sequence"/>
</dbReference>
<reference evidence="12" key="1">
    <citation type="submission" date="2022-01" db="EMBL/GenBank/DDBJ databases">
        <title>Gillisia lutea sp. nov., isolated from marine plastic residues from the Malvarosa beach (Valencia, Spain).</title>
        <authorList>
            <person name="Vidal-Verdu A."/>
            <person name="Molina-Menor E."/>
            <person name="Satari L."/>
            <person name="Pascual J."/>
            <person name="Pereto J."/>
            <person name="Porcar M."/>
        </authorList>
    </citation>
    <scope>NUCLEOTIDE SEQUENCE</scope>
    <source>
        <strain evidence="12">M10.2A</strain>
    </source>
</reference>
<proteinExistence type="inferred from homology"/>
<dbReference type="Gene3D" id="1.10.1060.10">
    <property type="entry name" value="Alpha-helical ferredoxin"/>
    <property type="match status" value="1"/>
</dbReference>
<dbReference type="Pfam" id="PF13183">
    <property type="entry name" value="Fer4_8"/>
    <property type="match status" value="1"/>
</dbReference>
<dbReference type="PANTHER" id="PTHR11921">
    <property type="entry name" value="SUCCINATE DEHYDROGENASE IRON-SULFUR PROTEIN"/>
    <property type="match status" value="1"/>
</dbReference>
<keyword evidence="6" id="KW-0479">Metal-binding</keyword>
<dbReference type="InterPro" id="IPR006058">
    <property type="entry name" value="2Fe2S_fd_BS"/>
</dbReference>
<comment type="cofactor">
    <cofactor evidence="10">
        <name>[2Fe-2S] cluster</name>
        <dbReference type="ChEBI" id="CHEBI:190135"/>
    </cofactor>
</comment>
<comment type="caution">
    <text evidence="12">The sequence shown here is derived from an EMBL/GenBank/DDBJ whole genome shotgun (WGS) entry which is preliminary data.</text>
</comment>
<gene>
    <name evidence="12" type="ORF">L1I30_02325</name>
</gene>
<dbReference type="InterPro" id="IPR009051">
    <property type="entry name" value="Helical_ferredxn"/>
</dbReference>
<keyword evidence="9" id="KW-0411">Iron-sulfur</keyword>
<evidence type="ECO:0000256" key="6">
    <source>
        <dbReference type="ARBA" id="ARBA00022723"/>
    </source>
</evidence>
<dbReference type="SUPFAM" id="SSF54292">
    <property type="entry name" value="2Fe-2S ferredoxin-like"/>
    <property type="match status" value="1"/>
</dbReference>
<comment type="similarity">
    <text evidence="3">Belongs to the succinate dehydrogenase/fumarate reductase iron-sulfur protein family.</text>
</comment>
<dbReference type="NCBIfam" id="TIGR00384">
    <property type="entry name" value="dhsB"/>
    <property type="match status" value="1"/>
</dbReference>
<evidence type="ECO:0000259" key="11">
    <source>
        <dbReference type="PROSITE" id="PS51379"/>
    </source>
</evidence>
<organism evidence="12 13">
    <name type="scientific">Gillisia lutea</name>
    <dbReference type="NCBI Taxonomy" id="2909668"/>
    <lineage>
        <taxon>Bacteria</taxon>
        <taxon>Pseudomonadati</taxon>
        <taxon>Bacteroidota</taxon>
        <taxon>Flavobacteriia</taxon>
        <taxon>Flavobacteriales</taxon>
        <taxon>Flavobacteriaceae</taxon>
        <taxon>Gillisia</taxon>
    </lineage>
</organism>
<evidence type="ECO:0000256" key="9">
    <source>
        <dbReference type="ARBA" id="ARBA00023014"/>
    </source>
</evidence>
<evidence type="ECO:0000256" key="4">
    <source>
        <dbReference type="ARBA" id="ARBA00022485"/>
    </source>
</evidence>
<dbReference type="PROSITE" id="PS00197">
    <property type="entry name" value="2FE2S_FER_1"/>
    <property type="match status" value="1"/>
</dbReference>
<keyword evidence="13" id="KW-1185">Reference proteome</keyword>
<dbReference type="InterPro" id="IPR017896">
    <property type="entry name" value="4Fe4S_Fe-S-bd"/>
</dbReference>
<keyword evidence="5" id="KW-0001">2Fe-2S</keyword>
<dbReference type="RefSeq" id="WP_236132638.1">
    <property type="nucleotide sequence ID" value="NZ_JAKGTH010000006.1"/>
</dbReference>
<dbReference type="InterPro" id="IPR025192">
    <property type="entry name" value="Succ_DH/fum_Rdtase_N"/>
</dbReference>
<dbReference type="PROSITE" id="PS51379">
    <property type="entry name" value="4FE4S_FER_2"/>
    <property type="match status" value="1"/>
</dbReference>
<evidence type="ECO:0000256" key="3">
    <source>
        <dbReference type="ARBA" id="ARBA00009433"/>
    </source>
</evidence>
<evidence type="ECO:0000256" key="5">
    <source>
        <dbReference type="ARBA" id="ARBA00022714"/>
    </source>
</evidence>
<dbReference type="PANTHER" id="PTHR11921:SF41">
    <property type="entry name" value="SUCCINATE DEHYDROGENASE"/>
    <property type="match status" value="1"/>
</dbReference>
<evidence type="ECO:0000256" key="2">
    <source>
        <dbReference type="ARBA" id="ARBA00001966"/>
    </source>
</evidence>
<dbReference type="NCBIfam" id="NF005746">
    <property type="entry name" value="PRK07570.1"/>
    <property type="match status" value="1"/>
</dbReference>
<dbReference type="Gene3D" id="3.10.20.30">
    <property type="match status" value="1"/>
</dbReference>
<dbReference type="SUPFAM" id="SSF46548">
    <property type="entry name" value="alpha-helical ferredoxin"/>
    <property type="match status" value="1"/>
</dbReference>
<evidence type="ECO:0000256" key="1">
    <source>
        <dbReference type="ARBA" id="ARBA00001927"/>
    </source>
</evidence>
<evidence type="ECO:0000313" key="12">
    <source>
        <dbReference type="EMBL" id="MCF4100493.1"/>
    </source>
</evidence>
<dbReference type="InterPro" id="IPR050573">
    <property type="entry name" value="SDH/FRD_Iron-Sulfur"/>
</dbReference>
<keyword evidence="7" id="KW-0560">Oxidoreductase</keyword>
<name>A0ABS9EC89_9FLAO</name>
<dbReference type="Pfam" id="PF13085">
    <property type="entry name" value="Fer2_3"/>
    <property type="match status" value="1"/>
</dbReference>
<comment type="cofactor">
    <cofactor evidence="2">
        <name>[4Fe-4S] cluster</name>
        <dbReference type="ChEBI" id="CHEBI:49883"/>
    </cofactor>
</comment>
<keyword evidence="8" id="KW-0408">Iron</keyword>
<evidence type="ECO:0000256" key="10">
    <source>
        <dbReference type="ARBA" id="ARBA00034078"/>
    </source>
</evidence>
<dbReference type="InterPro" id="IPR004489">
    <property type="entry name" value="Succ_DH/fum_Rdtase_Fe-S"/>
</dbReference>
<dbReference type="InterPro" id="IPR012675">
    <property type="entry name" value="Beta-grasp_dom_sf"/>
</dbReference>
<sequence length="247" mass="27103">MKLTLKIWRQENAKAKGKMVDYIIDGIDGDMSFLEMLDVLNEDLVNKGEQPVEFDHDCREGICGACSLQINGEPHGPDKLITTCQLHMRTFKDGDTIVIEPFRATAFPVIKDLIVDRTSFDRIQQAYGYVSVNTSGNTIDANSIPIKKENADDSFNAATCIGCGACVAACKNASAMLFTSAKVSQFALLPQGEVEADRRVLAMVEQMDKEGFGNCTNTGACEIECPKGISLENIARMNREYLKASVK</sequence>
<evidence type="ECO:0000313" key="13">
    <source>
        <dbReference type="Proteomes" id="UP001179363"/>
    </source>
</evidence>
<accession>A0ABS9EC89</accession>
<evidence type="ECO:0000256" key="7">
    <source>
        <dbReference type="ARBA" id="ARBA00023002"/>
    </source>
</evidence>
<dbReference type="InterPro" id="IPR036010">
    <property type="entry name" value="2Fe-2S_ferredoxin-like_sf"/>
</dbReference>
<protein>
    <submittedName>
        <fullName evidence="12">Succinate dehydrogenase/fumarate reductase iron-sulfur subunit</fullName>
    </submittedName>
</protein>
<comment type="cofactor">
    <cofactor evidence="1">
        <name>[3Fe-4S] cluster</name>
        <dbReference type="ChEBI" id="CHEBI:21137"/>
    </cofactor>
</comment>
<evidence type="ECO:0000256" key="8">
    <source>
        <dbReference type="ARBA" id="ARBA00023004"/>
    </source>
</evidence>
<dbReference type="EMBL" id="JAKGTH010000006">
    <property type="protein sequence ID" value="MCF4100493.1"/>
    <property type="molecule type" value="Genomic_DNA"/>
</dbReference>